<dbReference type="InterPro" id="IPR045462">
    <property type="entry name" value="aa-tRNA-synth_I_cd-bd"/>
</dbReference>
<evidence type="ECO:0000256" key="1">
    <source>
        <dbReference type="ARBA" id="ARBA00007894"/>
    </source>
</evidence>
<evidence type="ECO:0000259" key="8">
    <source>
        <dbReference type="Pfam" id="PF00749"/>
    </source>
</evidence>
<dbReference type="InterPro" id="IPR004527">
    <property type="entry name" value="Glu-tRNA-ligase_bac/mito"/>
</dbReference>
<comment type="similarity">
    <text evidence="1 7">Belongs to the class-I aminoacyl-tRNA synthetase family. Glutamate--tRNA ligase type 1 subfamily.</text>
</comment>
<evidence type="ECO:0000256" key="5">
    <source>
        <dbReference type="ARBA" id="ARBA00022917"/>
    </source>
</evidence>
<evidence type="ECO:0000256" key="3">
    <source>
        <dbReference type="ARBA" id="ARBA00022741"/>
    </source>
</evidence>
<dbReference type="PANTHER" id="PTHR43311">
    <property type="entry name" value="GLUTAMATE--TRNA LIGASE"/>
    <property type="match status" value="1"/>
</dbReference>
<dbReference type="PROSITE" id="PS00178">
    <property type="entry name" value="AA_TRNA_LIGASE_I"/>
    <property type="match status" value="1"/>
</dbReference>
<evidence type="ECO:0000256" key="7">
    <source>
        <dbReference type="HAMAP-Rule" id="MF_00022"/>
    </source>
</evidence>
<comment type="subunit">
    <text evidence="7">Monomer.</text>
</comment>
<dbReference type="InterPro" id="IPR000924">
    <property type="entry name" value="Glu/Gln-tRNA-synth"/>
</dbReference>
<feature type="short sequence motif" description="'HIGH' region" evidence="7">
    <location>
        <begin position="11"/>
        <end position="21"/>
    </location>
</feature>
<dbReference type="InterPro" id="IPR020751">
    <property type="entry name" value="aa-tRNA-synth_I_codon-bd_sub2"/>
</dbReference>
<dbReference type="InterPro" id="IPR033910">
    <property type="entry name" value="GluRS_core"/>
</dbReference>
<keyword evidence="4 7" id="KW-0067">ATP-binding</keyword>
<dbReference type="NCBIfam" id="TIGR00464">
    <property type="entry name" value="gltX_bact"/>
    <property type="match status" value="1"/>
</dbReference>
<dbReference type="Gene3D" id="1.10.10.350">
    <property type="match status" value="1"/>
</dbReference>
<gene>
    <name evidence="7 10" type="primary">gltX</name>
    <name evidence="10" type="ORF">O7R10_01585</name>
</gene>
<comment type="subcellular location">
    <subcellularLocation>
        <location evidence="7">Cytoplasm</location>
    </subcellularLocation>
</comment>
<dbReference type="EMBL" id="CP115156">
    <property type="protein sequence ID" value="WBL31649.1"/>
    <property type="molecule type" value="Genomic_DNA"/>
</dbReference>
<dbReference type="Pfam" id="PF00749">
    <property type="entry name" value="tRNA-synt_1c"/>
    <property type="match status" value="2"/>
</dbReference>
<name>A0ABY7M3H1_9MOLU</name>
<feature type="binding site" evidence="7">
    <location>
        <position position="219"/>
    </location>
    <ligand>
        <name>ATP</name>
        <dbReference type="ChEBI" id="CHEBI:30616"/>
    </ligand>
</feature>
<protein>
    <recommendedName>
        <fullName evidence="7">Glutamate--tRNA ligase</fullName>
        <ecNumber evidence="7">6.1.1.17</ecNumber>
    </recommendedName>
    <alternativeName>
        <fullName evidence="7">Glutamyl-tRNA synthetase</fullName>
        <shortName evidence="7">GluRS</shortName>
    </alternativeName>
</protein>
<dbReference type="Gene3D" id="3.40.50.620">
    <property type="entry name" value="HUPs"/>
    <property type="match status" value="2"/>
</dbReference>
<sequence>MNKKKRVRYAPSPTGFLHIGNARTALFNYLFASHYDGIFIIRIEDTDLTRNIENSEKKQLEQLKWLGVKWSEGPDCGGPFGPYRQSERLNIYSKYANILLEKNLAYKEYKNDGSNNFVIRFRVPVNKNYEFNDLIRGNISFKSSEIEDWILIKENGFPTYNYAVAIDDHLMEITHILRGEEHITNTPKQIMIYDSFGWELPFFGHISLILDNQKKKLSKRNSGIVQFIQKYIEMGYLPESLFNFLSLLGFSPDSSNTILKPNELIKLFDIKRLIKSPAIFDDKKLSFINSQYIKQMTFSELLDKVEYFFKKENIFLEKEFLKKLTLLFKDRINYIKEIVYLYNYFFVKEKKINEEEFFFIKQNIRLKDIMILYDFFSNIKKFNIDKINELINNFSKKTKLKGKKLFRTLRISCTSRIEGPHLVDYLYLLGKSNILNNIKKILSI</sequence>
<comment type="caution">
    <text evidence="7">Lacks conserved residue(s) required for the propagation of feature annotation.</text>
</comment>
<feature type="domain" description="Glutamyl/glutaminyl-tRNA synthetase class Ib catalytic" evidence="8">
    <location>
        <begin position="6"/>
        <end position="111"/>
    </location>
</feature>
<evidence type="ECO:0000256" key="2">
    <source>
        <dbReference type="ARBA" id="ARBA00022598"/>
    </source>
</evidence>
<accession>A0ABY7M3H1</accession>
<feature type="domain" description="Glutamyl/glutaminyl-tRNA synthetase class Ib catalytic" evidence="8">
    <location>
        <begin position="112"/>
        <end position="286"/>
    </location>
</feature>
<dbReference type="InterPro" id="IPR049940">
    <property type="entry name" value="GluQ/Sye"/>
</dbReference>
<dbReference type="SUPFAM" id="SSF52374">
    <property type="entry name" value="Nucleotidylyl transferase"/>
    <property type="match status" value="1"/>
</dbReference>
<reference evidence="10" key="1">
    <citation type="submission" date="2022-12" db="EMBL/GenBank/DDBJ databases">
        <title>Genomic Characterization of Candidatus Phytoplasma sacchari in China.</title>
        <authorList>
            <person name="Zhang R.-Y."/>
        </authorList>
    </citation>
    <scope>NUCLEOTIDE SEQUENCE [LARGE SCALE GENOMIC DNA]</scope>
    <source>
        <strain evidence="10">SCWL1</strain>
    </source>
</reference>
<feature type="short sequence motif" description="'KMSKS' region" evidence="7">
    <location>
        <begin position="216"/>
        <end position="220"/>
    </location>
</feature>
<evidence type="ECO:0000256" key="6">
    <source>
        <dbReference type="ARBA" id="ARBA00023146"/>
    </source>
</evidence>
<comment type="catalytic activity">
    <reaction evidence="7">
        <text>tRNA(Glu) + L-glutamate + ATP = L-glutamyl-tRNA(Glu) + AMP + diphosphate</text>
        <dbReference type="Rhea" id="RHEA:23540"/>
        <dbReference type="Rhea" id="RHEA-COMP:9663"/>
        <dbReference type="Rhea" id="RHEA-COMP:9680"/>
        <dbReference type="ChEBI" id="CHEBI:29985"/>
        <dbReference type="ChEBI" id="CHEBI:30616"/>
        <dbReference type="ChEBI" id="CHEBI:33019"/>
        <dbReference type="ChEBI" id="CHEBI:78442"/>
        <dbReference type="ChEBI" id="CHEBI:78520"/>
        <dbReference type="ChEBI" id="CHEBI:456215"/>
        <dbReference type="EC" id="6.1.1.17"/>
    </reaction>
</comment>
<evidence type="ECO:0000256" key="4">
    <source>
        <dbReference type="ARBA" id="ARBA00022840"/>
    </source>
</evidence>
<dbReference type="InterPro" id="IPR001412">
    <property type="entry name" value="aa-tRNA-synth_I_CS"/>
</dbReference>
<dbReference type="PANTHER" id="PTHR43311:SF2">
    <property type="entry name" value="GLUTAMATE--TRNA LIGASE, MITOCHONDRIAL-RELATED"/>
    <property type="match status" value="1"/>
</dbReference>
<dbReference type="CDD" id="cd00808">
    <property type="entry name" value="GluRS_core"/>
    <property type="match status" value="1"/>
</dbReference>
<evidence type="ECO:0000313" key="10">
    <source>
        <dbReference type="EMBL" id="WBL31649.1"/>
    </source>
</evidence>
<feature type="domain" description="Aminoacyl-tRNA synthetase class I anticodon-binding" evidence="9">
    <location>
        <begin position="301"/>
        <end position="441"/>
    </location>
</feature>
<keyword evidence="7" id="KW-0963">Cytoplasm</keyword>
<dbReference type="SUPFAM" id="SSF48163">
    <property type="entry name" value="An anticodon-binding domain of class I aminoacyl-tRNA synthetases"/>
    <property type="match status" value="1"/>
</dbReference>
<dbReference type="Proteomes" id="UP001210120">
    <property type="component" value="Chromosome"/>
</dbReference>
<dbReference type="Pfam" id="PF19269">
    <property type="entry name" value="Anticodon_2"/>
    <property type="match status" value="1"/>
</dbReference>
<dbReference type="EC" id="6.1.1.17" evidence="7"/>
<keyword evidence="11" id="KW-1185">Reference proteome</keyword>
<organism evidence="10 11">
    <name type="scientific">Candidatus Phytoplasma sacchari</name>
    <dbReference type="NCBI Taxonomy" id="2609813"/>
    <lineage>
        <taxon>Bacteria</taxon>
        <taxon>Bacillati</taxon>
        <taxon>Mycoplasmatota</taxon>
        <taxon>Mollicutes</taxon>
        <taxon>Acholeplasmatales</taxon>
        <taxon>Acholeplasmataceae</taxon>
        <taxon>Candidatus Phytoplasma</taxon>
        <taxon>16SrXI (Rice yellow dwarf group)</taxon>
    </lineage>
</organism>
<keyword evidence="2 7" id="KW-0436">Ligase</keyword>
<proteinExistence type="inferred from homology"/>
<evidence type="ECO:0000313" key="11">
    <source>
        <dbReference type="Proteomes" id="UP001210120"/>
    </source>
</evidence>
<dbReference type="InterPro" id="IPR014729">
    <property type="entry name" value="Rossmann-like_a/b/a_fold"/>
</dbReference>
<keyword evidence="3 7" id="KW-0547">Nucleotide-binding</keyword>
<dbReference type="HAMAP" id="MF_00022">
    <property type="entry name" value="Glu_tRNA_synth_type1"/>
    <property type="match status" value="1"/>
</dbReference>
<dbReference type="InterPro" id="IPR008925">
    <property type="entry name" value="aa_tRNA-synth_I_cd-bd_sf"/>
</dbReference>
<keyword evidence="6 7" id="KW-0030">Aminoacyl-tRNA synthetase</keyword>
<evidence type="ECO:0000259" key="9">
    <source>
        <dbReference type="Pfam" id="PF19269"/>
    </source>
</evidence>
<dbReference type="PRINTS" id="PR00987">
    <property type="entry name" value="TRNASYNTHGLU"/>
</dbReference>
<comment type="function">
    <text evidence="7">Catalyzes the attachment of glutamate to tRNA(Glu) in a two-step reaction: glutamate is first activated by ATP to form Glu-AMP and then transferred to the acceptor end of tRNA(Glu).</text>
</comment>
<dbReference type="GO" id="GO:0004818">
    <property type="term" value="F:glutamate-tRNA ligase activity"/>
    <property type="evidence" value="ECO:0007669"/>
    <property type="project" value="UniProtKB-EC"/>
</dbReference>
<dbReference type="InterPro" id="IPR020058">
    <property type="entry name" value="Glu/Gln-tRNA-synth_Ib_cat-dom"/>
</dbReference>
<keyword evidence="5 7" id="KW-0648">Protein biosynthesis</keyword>